<proteinExistence type="predicted"/>
<accession>A0ABV4NU95</accession>
<dbReference type="InterPro" id="IPR016181">
    <property type="entry name" value="Acyl_CoA_acyltransferase"/>
</dbReference>
<protein>
    <submittedName>
        <fullName evidence="2">GNAT family N-acetyltransferase</fullName>
        <ecNumber evidence="2">2.3.1.-</ecNumber>
    </submittedName>
</protein>
<dbReference type="SUPFAM" id="SSF55729">
    <property type="entry name" value="Acyl-CoA N-acyltransferases (Nat)"/>
    <property type="match status" value="1"/>
</dbReference>
<gene>
    <name evidence="2" type="ORF">ACCI49_02020</name>
</gene>
<keyword evidence="3" id="KW-1185">Reference proteome</keyword>
<dbReference type="EMBL" id="JBGMEK010000002">
    <property type="protein sequence ID" value="MFA0809681.1"/>
    <property type="molecule type" value="Genomic_DNA"/>
</dbReference>
<name>A0ABV4NU95_9GAMM</name>
<evidence type="ECO:0000313" key="2">
    <source>
        <dbReference type="EMBL" id="MFA0809681.1"/>
    </source>
</evidence>
<reference evidence="2 3" key="1">
    <citation type="submission" date="2024-08" db="EMBL/GenBank/DDBJ databases">
        <authorList>
            <person name="Ishaq N."/>
        </authorList>
    </citation>
    <scope>NUCLEOTIDE SEQUENCE [LARGE SCALE GENOMIC DNA]</scope>
    <source>
        <strain evidence="2 3">DSM 18651</strain>
    </source>
</reference>
<keyword evidence="2" id="KW-0012">Acyltransferase</keyword>
<evidence type="ECO:0000313" key="3">
    <source>
        <dbReference type="Proteomes" id="UP001569428"/>
    </source>
</evidence>
<comment type="caution">
    <text evidence="2">The sequence shown here is derived from an EMBL/GenBank/DDBJ whole genome shotgun (WGS) entry which is preliminary data.</text>
</comment>
<dbReference type="PROSITE" id="PS51186">
    <property type="entry name" value="GNAT"/>
    <property type="match status" value="1"/>
</dbReference>
<sequence>MIRKAELRELDRLEQLWLHAAVNSHPSLPRQFWLDHAAQFRRDCRQANRCLVFTGRHSAVAEAFITLLDGDRIAYLCVSPIFSGCGIGSNLIAAASEGKSQLLAQVLRENLRTRYFLQKHGFVETERSYNAEYGQHLIQMCCVQSPG</sequence>
<feature type="domain" description="N-acetyltransferase" evidence="1">
    <location>
        <begin position="1"/>
        <end position="139"/>
    </location>
</feature>
<dbReference type="GO" id="GO:0016746">
    <property type="term" value="F:acyltransferase activity"/>
    <property type="evidence" value="ECO:0007669"/>
    <property type="project" value="UniProtKB-KW"/>
</dbReference>
<dbReference type="InterPro" id="IPR000182">
    <property type="entry name" value="GNAT_dom"/>
</dbReference>
<dbReference type="Pfam" id="PF13508">
    <property type="entry name" value="Acetyltransf_7"/>
    <property type="match status" value="1"/>
</dbReference>
<evidence type="ECO:0000259" key="1">
    <source>
        <dbReference type="PROSITE" id="PS51186"/>
    </source>
</evidence>
<dbReference type="EC" id="2.3.1.-" evidence="2"/>
<organism evidence="2 3">
    <name type="scientific">Microbulbifer epialgicus</name>
    <dbReference type="NCBI Taxonomy" id="393907"/>
    <lineage>
        <taxon>Bacteria</taxon>
        <taxon>Pseudomonadati</taxon>
        <taxon>Pseudomonadota</taxon>
        <taxon>Gammaproteobacteria</taxon>
        <taxon>Cellvibrionales</taxon>
        <taxon>Microbulbiferaceae</taxon>
        <taxon>Microbulbifer</taxon>
    </lineage>
</organism>
<dbReference type="Gene3D" id="3.40.630.30">
    <property type="match status" value="1"/>
</dbReference>
<dbReference type="Proteomes" id="UP001569428">
    <property type="component" value="Unassembled WGS sequence"/>
</dbReference>
<dbReference type="RefSeq" id="WP_371837296.1">
    <property type="nucleotide sequence ID" value="NZ_JBGMEK010000002.1"/>
</dbReference>
<keyword evidence="2" id="KW-0808">Transferase</keyword>